<dbReference type="AlphaFoldDB" id="A0A0C3RQE8"/>
<keyword evidence="3" id="KW-1185">Reference proteome</keyword>
<dbReference type="InterPro" id="IPR006076">
    <property type="entry name" value="FAD-dep_OxRdtase"/>
</dbReference>
<protein>
    <recommendedName>
        <fullName evidence="1">FAD dependent oxidoreductase domain-containing protein</fullName>
    </recommendedName>
</protein>
<proteinExistence type="predicted"/>
<dbReference type="OrthoDB" id="429143at2759"/>
<evidence type="ECO:0000313" key="3">
    <source>
        <dbReference type="Proteomes" id="UP000053257"/>
    </source>
</evidence>
<dbReference type="Pfam" id="PF01266">
    <property type="entry name" value="DAO"/>
    <property type="match status" value="1"/>
</dbReference>
<organism evidence="2 3">
    <name type="scientific">Phlebiopsis gigantea (strain 11061_1 CR5-6)</name>
    <name type="common">White-rot fungus</name>
    <name type="synonym">Peniophora gigantea</name>
    <dbReference type="NCBI Taxonomy" id="745531"/>
    <lineage>
        <taxon>Eukaryota</taxon>
        <taxon>Fungi</taxon>
        <taxon>Dikarya</taxon>
        <taxon>Basidiomycota</taxon>
        <taxon>Agaricomycotina</taxon>
        <taxon>Agaricomycetes</taxon>
        <taxon>Polyporales</taxon>
        <taxon>Phanerochaetaceae</taxon>
        <taxon>Phlebiopsis</taxon>
    </lineage>
</organism>
<accession>A0A0C3RQE8</accession>
<dbReference type="HOGENOM" id="CLU_022730_0_1_1"/>
<dbReference type="Proteomes" id="UP000053257">
    <property type="component" value="Unassembled WGS sequence"/>
</dbReference>
<dbReference type="PANTHER" id="PTHR13847:SF260">
    <property type="entry name" value="FAD DEPENDENT OXIDOREDUCTASE DOMAIN-CONTAINING PROTEIN"/>
    <property type="match status" value="1"/>
</dbReference>
<evidence type="ECO:0000313" key="2">
    <source>
        <dbReference type="EMBL" id="KIP02031.1"/>
    </source>
</evidence>
<feature type="domain" description="FAD dependent oxidoreductase" evidence="1">
    <location>
        <begin position="1"/>
        <end position="388"/>
    </location>
</feature>
<sequence>MTGVSAAYHLAQAVASDAAGASMSAVVLEARDFCSGATGRNGGHFTPHAYGEFRSQEQTYGTDEALRHIAIEQYTVSEVFKILKEAGKVEHVDFVPGGRVILFFTAQEYDEARKDYEAAAQAGIVMNGVEWLSKAQVEERYGTSHPAVLIPGNNLWPLKLASVLYNLAEGASDRFSLELHTRTPVTRVAPSPVGSARRWELTTPRGAVACSYVLHATNAYAGHLLPWLHGPDGIVPTRGQVITTRAAAPFALGRAGFVSDTGYWFPRPNKTATERQLVLLGGGRKAGPGKEFESNVVDDSVLNPEVGKVLREFLPAVYPGKFEEGTEPEMEWTGIMGFTKNKDPFVGPVVDPNDPDSLVKYKGQYIAAGYSGHGMPRTFACAEAVAKMIYADMTGGKWAAPEWMPLHYLTTTKV</sequence>
<evidence type="ECO:0000259" key="1">
    <source>
        <dbReference type="Pfam" id="PF01266"/>
    </source>
</evidence>
<dbReference type="PANTHER" id="PTHR13847">
    <property type="entry name" value="SARCOSINE DEHYDROGENASE-RELATED"/>
    <property type="match status" value="1"/>
</dbReference>
<reference evidence="2 3" key="1">
    <citation type="journal article" date="2014" name="PLoS Genet.">
        <title>Analysis of the Phlebiopsis gigantea genome, transcriptome and secretome provides insight into its pioneer colonization strategies of wood.</title>
        <authorList>
            <person name="Hori C."/>
            <person name="Ishida T."/>
            <person name="Igarashi K."/>
            <person name="Samejima M."/>
            <person name="Suzuki H."/>
            <person name="Master E."/>
            <person name="Ferreira P."/>
            <person name="Ruiz-Duenas F.J."/>
            <person name="Held B."/>
            <person name="Canessa P."/>
            <person name="Larrondo L.F."/>
            <person name="Schmoll M."/>
            <person name="Druzhinina I.S."/>
            <person name="Kubicek C.P."/>
            <person name="Gaskell J.A."/>
            <person name="Kersten P."/>
            <person name="St John F."/>
            <person name="Glasner J."/>
            <person name="Sabat G."/>
            <person name="Splinter BonDurant S."/>
            <person name="Syed K."/>
            <person name="Yadav J."/>
            <person name="Mgbeahuruike A.C."/>
            <person name="Kovalchuk A."/>
            <person name="Asiegbu F.O."/>
            <person name="Lackner G."/>
            <person name="Hoffmeister D."/>
            <person name="Rencoret J."/>
            <person name="Gutierrez A."/>
            <person name="Sun H."/>
            <person name="Lindquist E."/>
            <person name="Barry K."/>
            <person name="Riley R."/>
            <person name="Grigoriev I.V."/>
            <person name="Henrissat B."/>
            <person name="Kues U."/>
            <person name="Berka R.M."/>
            <person name="Martinez A.T."/>
            <person name="Covert S.F."/>
            <person name="Blanchette R.A."/>
            <person name="Cullen D."/>
        </authorList>
    </citation>
    <scope>NUCLEOTIDE SEQUENCE [LARGE SCALE GENOMIC DNA]</scope>
    <source>
        <strain evidence="2 3">11061_1 CR5-6</strain>
    </source>
</reference>
<name>A0A0C3RQE8_PHLG1</name>
<dbReference type="EMBL" id="KN840711">
    <property type="protein sequence ID" value="KIP02031.1"/>
    <property type="molecule type" value="Genomic_DNA"/>
</dbReference>
<gene>
    <name evidence="2" type="ORF">PHLGIDRAFT_20543</name>
</gene>
<dbReference type="GO" id="GO:0005737">
    <property type="term" value="C:cytoplasm"/>
    <property type="evidence" value="ECO:0007669"/>
    <property type="project" value="TreeGrafter"/>
</dbReference>
<dbReference type="SUPFAM" id="SSF51905">
    <property type="entry name" value="FAD/NAD(P)-binding domain"/>
    <property type="match status" value="1"/>
</dbReference>
<dbReference type="STRING" id="745531.A0A0C3RQE8"/>
<dbReference type="InterPro" id="IPR036188">
    <property type="entry name" value="FAD/NAD-bd_sf"/>
</dbReference>
<dbReference type="Gene3D" id="3.50.50.60">
    <property type="entry name" value="FAD/NAD(P)-binding domain"/>
    <property type="match status" value="1"/>
</dbReference>
<dbReference type="Gene3D" id="3.30.9.10">
    <property type="entry name" value="D-Amino Acid Oxidase, subunit A, domain 2"/>
    <property type="match status" value="1"/>
</dbReference>